<evidence type="ECO:0000313" key="2">
    <source>
        <dbReference type="EMBL" id="VIP03632.1"/>
    </source>
</evidence>
<dbReference type="InterPro" id="IPR003593">
    <property type="entry name" value="AAA+_ATPase"/>
</dbReference>
<dbReference type="CDD" id="cd00009">
    <property type="entry name" value="AAA"/>
    <property type="match status" value="1"/>
</dbReference>
<dbReference type="SUPFAM" id="SSF52540">
    <property type="entry name" value="P-loop containing nucleoside triphosphate hydrolases"/>
    <property type="match status" value="1"/>
</dbReference>
<evidence type="ECO:0000313" key="3">
    <source>
        <dbReference type="Proteomes" id="UP000464378"/>
    </source>
</evidence>
<dbReference type="SMART" id="SM00382">
    <property type="entry name" value="AAA"/>
    <property type="match status" value="1"/>
</dbReference>
<dbReference type="Gene3D" id="3.40.50.300">
    <property type="entry name" value="P-loop containing nucleotide triphosphate hydrolases"/>
    <property type="match status" value="1"/>
</dbReference>
<dbReference type="KEGG" id="tim:GMBLW1_03280"/>
<keyword evidence="3" id="KW-1185">Reference proteome</keyword>
<dbReference type="EMBL" id="LR586016">
    <property type="protein sequence ID" value="VIP03632.1"/>
    <property type="molecule type" value="Genomic_DNA"/>
</dbReference>
<dbReference type="Pfam" id="PF07728">
    <property type="entry name" value="AAA_5"/>
    <property type="match status" value="1"/>
</dbReference>
<dbReference type="InterPro" id="IPR011704">
    <property type="entry name" value="ATPase_dyneun-rel_AAA"/>
</dbReference>
<proteinExistence type="predicted"/>
<reference evidence="2" key="1">
    <citation type="submission" date="2019-04" db="EMBL/GenBank/DDBJ databases">
        <authorList>
            <consortium name="Science for Life Laboratories"/>
        </authorList>
    </citation>
    <scope>NUCLEOTIDE SEQUENCE</scope>
    <source>
        <strain evidence="2">MBLW1</strain>
    </source>
</reference>
<dbReference type="GO" id="GO:0005524">
    <property type="term" value="F:ATP binding"/>
    <property type="evidence" value="ECO:0007669"/>
    <property type="project" value="InterPro"/>
</dbReference>
<dbReference type="InParanoid" id="A0A6C2YRX6"/>
<feature type="domain" description="AAA+ ATPase" evidence="1">
    <location>
        <begin position="108"/>
        <end position="269"/>
    </location>
</feature>
<gene>
    <name evidence="2" type="ORF">GMBLW1_03280</name>
</gene>
<accession>A0A6C2YRX6</accession>
<dbReference type="RefSeq" id="WP_162658804.1">
    <property type="nucleotide sequence ID" value="NZ_LR593887.1"/>
</dbReference>
<dbReference type="InterPro" id="IPR027417">
    <property type="entry name" value="P-loop_NTPase"/>
</dbReference>
<dbReference type="PANTHER" id="PTHR42759:SF6">
    <property type="entry name" value="REGULATORY PROTEIN-RELATED"/>
    <property type="match status" value="1"/>
</dbReference>
<name>A0A6C2YRX6_9BACT</name>
<dbReference type="EMBL" id="LR593887">
    <property type="protein sequence ID" value="VTS04632.1"/>
    <property type="molecule type" value="Genomic_DNA"/>
</dbReference>
<dbReference type="AlphaFoldDB" id="A0A6C2YRX6"/>
<dbReference type="Proteomes" id="UP000464378">
    <property type="component" value="Chromosome"/>
</dbReference>
<protein>
    <recommendedName>
        <fullName evidence="1">AAA+ ATPase domain-containing protein</fullName>
    </recommendedName>
</protein>
<dbReference type="InterPro" id="IPR050764">
    <property type="entry name" value="CbbQ/NirQ/NorQ/GpvN"/>
</dbReference>
<dbReference type="GO" id="GO:0016887">
    <property type="term" value="F:ATP hydrolysis activity"/>
    <property type="evidence" value="ECO:0007669"/>
    <property type="project" value="InterPro"/>
</dbReference>
<organism evidence="2">
    <name type="scientific">Tuwongella immobilis</name>
    <dbReference type="NCBI Taxonomy" id="692036"/>
    <lineage>
        <taxon>Bacteria</taxon>
        <taxon>Pseudomonadati</taxon>
        <taxon>Planctomycetota</taxon>
        <taxon>Planctomycetia</taxon>
        <taxon>Gemmatales</taxon>
        <taxon>Gemmataceae</taxon>
        <taxon>Tuwongella</taxon>
    </lineage>
</organism>
<sequence>MSTKWSMDEIQPGLVGEATFSLNPVAESGFRFKATHLDGKRTPKVILCDDKRIRPGIPCRVKVTAVRKRDRDDRGVIEVEFQQELAFRIEGVYLDPLVSRKLQVLLESGLNILLDGPQGCGKTVLARSIAETLGMEFVFFNCGAVVEATDFLATIQVRASSSGAPVTDFVKTEILVALEEASERSDRRYLIFLDEFNRCQESARNALMPALDSSRKVFHPIENRFLKIPENVQFIAAVNRGSEFSATFGIDAAQLDRFAPLQMDYPPAHEEVKILTKRHPEVAAKLIEQVVEIAAEIRNSPELAVGLSVRATDEVCVYLSHTMIADDLKTMLPEVLKSSFCGRFSGRWNDPTSDAGAAWGVIERELAKKTSK</sequence>
<evidence type="ECO:0000259" key="1">
    <source>
        <dbReference type="SMART" id="SM00382"/>
    </source>
</evidence>
<dbReference type="PANTHER" id="PTHR42759">
    <property type="entry name" value="MOXR FAMILY PROTEIN"/>
    <property type="match status" value="1"/>
</dbReference>